<evidence type="ECO:0000256" key="4">
    <source>
        <dbReference type="ARBA" id="ARBA00022833"/>
    </source>
</evidence>
<feature type="domain" description="C2H2-type" evidence="8">
    <location>
        <begin position="27"/>
        <end position="54"/>
    </location>
</feature>
<dbReference type="PROSITE" id="PS00028">
    <property type="entry name" value="ZINC_FINGER_C2H2_1"/>
    <property type="match status" value="1"/>
</dbReference>
<dbReference type="GO" id="GO:0009788">
    <property type="term" value="P:negative regulation of abscisic acid-activated signaling pathway"/>
    <property type="evidence" value="ECO:0007669"/>
    <property type="project" value="InterPro"/>
</dbReference>
<gene>
    <name evidence="9" type="ORF">H6P81_012397</name>
</gene>
<dbReference type="InterPro" id="IPR036236">
    <property type="entry name" value="Znf_C2H2_sf"/>
</dbReference>
<dbReference type="InterPro" id="IPR013087">
    <property type="entry name" value="Znf_C2H2_type"/>
</dbReference>
<dbReference type="SUPFAM" id="SSF57667">
    <property type="entry name" value="beta-beta-alpha zinc fingers"/>
    <property type="match status" value="1"/>
</dbReference>
<dbReference type="AlphaFoldDB" id="A0AAV7EC25"/>
<name>A0AAV7EC25_ARIFI</name>
<sequence length="157" mass="17621">MSDFGTTYEFLKASSSSEKRAVIRRTFQCMYCPRAFYTSQALGGHQNAHKKERAAGRRTPPAVLPPPPVATTHYSCHQENLHTASTTPPRSTTPRRPCAELLELIDMEQRWELIGGRDDVGVDHEEEEIKSPSPPSSSSVPHSDDQLDLSLHLYKFN</sequence>
<evidence type="ECO:0000256" key="5">
    <source>
        <dbReference type="ARBA" id="ARBA00023242"/>
    </source>
</evidence>
<keyword evidence="10" id="KW-1185">Reference proteome</keyword>
<evidence type="ECO:0000313" key="10">
    <source>
        <dbReference type="Proteomes" id="UP000825729"/>
    </source>
</evidence>
<reference evidence="9 10" key="1">
    <citation type="submission" date="2021-07" db="EMBL/GenBank/DDBJ databases">
        <title>The Aristolochia fimbriata genome: insights into angiosperm evolution, floral development and chemical biosynthesis.</title>
        <authorList>
            <person name="Jiao Y."/>
        </authorList>
    </citation>
    <scope>NUCLEOTIDE SEQUENCE [LARGE SCALE GENOMIC DNA]</scope>
    <source>
        <strain evidence="9">IBCAS-2021</strain>
        <tissue evidence="9">Leaf</tissue>
    </source>
</reference>
<dbReference type="Proteomes" id="UP000825729">
    <property type="component" value="Unassembled WGS sequence"/>
</dbReference>
<protein>
    <recommendedName>
        <fullName evidence="8">C2H2-type domain-containing protein</fullName>
    </recommendedName>
</protein>
<dbReference type="GO" id="GO:0005634">
    <property type="term" value="C:nucleus"/>
    <property type="evidence" value="ECO:0007669"/>
    <property type="project" value="UniProtKB-SubCell"/>
</dbReference>
<evidence type="ECO:0000256" key="1">
    <source>
        <dbReference type="ARBA" id="ARBA00004123"/>
    </source>
</evidence>
<comment type="caution">
    <text evidence="9">The sequence shown here is derived from an EMBL/GenBank/DDBJ whole genome shotgun (WGS) entry which is preliminary data.</text>
</comment>
<comment type="subcellular location">
    <subcellularLocation>
        <location evidence="1">Nucleus</location>
    </subcellularLocation>
</comment>
<proteinExistence type="predicted"/>
<keyword evidence="5" id="KW-0539">Nucleus</keyword>
<organism evidence="9 10">
    <name type="scientific">Aristolochia fimbriata</name>
    <name type="common">White veined hardy Dutchman's pipe vine</name>
    <dbReference type="NCBI Taxonomy" id="158543"/>
    <lineage>
        <taxon>Eukaryota</taxon>
        <taxon>Viridiplantae</taxon>
        <taxon>Streptophyta</taxon>
        <taxon>Embryophyta</taxon>
        <taxon>Tracheophyta</taxon>
        <taxon>Spermatophyta</taxon>
        <taxon>Magnoliopsida</taxon>
        <taxon>Magnoliidae</taxon>
        <taxon>Piperales</taxon>
        <taxon>Aristolochiaceae</taxon>
        <taxon>Aristolochia</taxon>
    </lineage>
</organism>
<dbReference type="EMBL" id="JAINDJ010000005">
    <property type="protein sequence ID" value="KAG9446269.1"/>
    <property type="molecule type" value="Genomic_DNA"/>
</dbReference>
<feature type="region of interest" description="Disordered" evidence="7">
    <location>
        <begin position="42"/>
        <end position="73"/>
    </location>
</feature>
<dbReference type="InterPro" id="IPR044246">
    <property type="entry name" value="ZFP3-like"/>
</dbReference>
<dbReference type="Gene3D" id="3.30.160.60">
    <property type="entry name" value="Classic Zinc Finger"/>
    <property type="match status" value="1"/>
</dbReference>
<keyword evidence="4" id="KW-0862">Zinc</keyword>
<evidence type="ECO:0000256" key="2">
    <source>
        <dbReference type="ARBA" id="ARBA00022723"/>
    </source>
</evidence>
<keyword evidence="2" id="KW-0479">Metal-binding</keyword>
<evidence type="ECO:0000256" key="6">
    <source>
        <dbReference type="PROSITE-ProRule" id="PRU00042"/>
    </source>
</evidence>
<feature type="compositionally biased region" description="Low complexity" evidence="7">
    <location>
        <begin position="148"/>
        <end position="157"/>
    </location>
</feature>
<evidence type="ECO:0000256" key="7">
    <source>
        <dbReference type="SAM" id="MobiDB-lite"/>
    </source>
</evidence>
<evidence type="ECO:0000259" key="8">
    <source>
        <dbReference type="PROSITE" id="PS50157"/>
    </source>
</evidence>
<feature type="region of interest" description="Disordered" evidence="7">
    <location>
        <begin position="78"/>
        <end position="97"/>
    </location>
</feature>
<dbReference type="GO" id="GO:0008270">
    <property type="term" value="F:zinc ion binding"/>
    <property type="evidence" value="ECO:0007669"/>
    <property type="project" value="UniProtKB-KW"/>
</dbReference>
<dbReference type="PROSITE" id="PS50157">
    <property type="entry name" value="ZINC_FINGER_C2H2_2"/>
    <property type="match status" value="1"/>
</dbReference>
<feature type="compositionally biased region" description="Low complexity" evidence="7">
    <location>
        <begin position="85"/>
        <end position="96"/>
    </location>
</feature>
<evidence type="ECO:0000313" key="9">
    <source>
        <dbReference type="EMBL" id="KAG9446269.1"/>
    </source>
</evidence>
<keyword evidence="3 6" id="KW-0863">Zinc-finger</keyword>
<accession>A0AAV7EC25</accession>
<feature type="region of interest" description="Disordered" evidence="7">
    <location>
        <begin position="115"/>
        <end position="157"/>
    </location>
</feature>
<evidence type="ECO:0000256" key="3">
    <source>
        <dbReference type="ARBA" id="ARBA00022771"/>
    </source>
</evidence>
<dbReference type="PANTHER" id="PTHR47287">
    <property type="entry name" value="C2H2 AND C2HC ZINC FINGERS SUPERFAMILY PROTEIN"/>
    <property type="match status" value="1"/>
</dbReference>
<feature type="compositionally biased region" description="Basic and acidic residues" evidence="7">
    <location>
        <begin position="115"/>
        <end position="130"/>
    </location>
</feature>
<dbReference type="PANTHER" id="PTHR47287:SF15">
    <property type="entry name" value="ZINC FINGER PROTEIN 3-LIKE"/>
    <property type="match status" value="1"/>
</dbReference>